<gene>
    <name evidence="1" type="ORF">JW984_06050</name>
</gene>
<reference evidence="1" key="2">
    <citation type="submission" date="2021-01" db="EMBL/GenBank/DDBJ databases">
        <authorList>
            <person name="Hahn C.R."/>
            <person name="Youssef N.H."/>
            <person name="Elshahed M."/>
        </authorList>
    </citation>
    <scope>NUCLEOTIDE SEQUENCE</scope>
    <source>
        <strain evidence="1">Zod_Metabat.24</strain>
    </source>
</reference>
<dbReference type="AlphaFoldDB" id="A0A9D8PKV4"/>
<proteinExistence type="predicted"/>
<reference evidence="1" key="1">
    <citation type="journal article" date="2021" name="Environ. Microbiol.">
        <title>Genomic characterization of three novel Desulfobacterota classes expand the metabolic and phylogenetic diversity of the phylum.</title>
        <authorList>
            <person name="Murphy C.L."/>
            <person name="Biggerstaff J."/>
            <person name="Eichhorn A."/>
            <person name="Ewing E."/>
            <person name="Shahan R."/>
            <person name="Soriano D."/>
            <person name="Stewart S."/>
            <person name="VanMol K."/>
            <person name="Walker R."/>
            <person name="Walters P."/>
            <person name="Elshahed M.S."/>
            <person name="Youssef N.H."/>
        </authorList>
    </citation>
    <scope>NUCLEOTIDE SEQUENCE</scope>
    <source>
        <strain evidence="1">Zod_Metabat.24</strain>
    </source>
</reference>
<evidence type="ECO:0000313" key="2">
    <source>
        <dbReference type="Proteomes" id="UP000809273"/>
    </source>
</evidence>
<dbReference type="PANTHER" id="PTHR42827:SF1">
    <property type="entry name" value="IRON-SULFUR CLUSTER-BINDING PROTEIN"/>
    <property type="match status" value="1"/>
</dbReference>
<dbReference type="Proteomes" id="UP000809273">
    <property type="component" value="Unassembled WGS sequence"/>
</dbReference>
<dbReference type="PANTHER" id="PTHR42827">
    <property type="entry name" value="IRON-SULFUR CLUSTER-BINDING PROTEIN-RELATED"/>
    <property type="match status" value="1"/>
</dbReference>
<name>A0A9D8PKV4_9DELT</name>
<dbReference type="EMBL" id="JAFGIX010000027">
    <property type="protein sequence ID" value="MBN1572746.1"/>
    <property type="molecule type" value="Genomic_DNA"/>
</dbReference>
<comment type="caution">
    <text evidence="1">The sequence shown here is derived from an EMBL/GenBank/DDBJ whole genome shotgun (WGS) entry which is preliminary data.</text>
</comment>
<accession>A0A9D8PKV4</accession>
<protein>
    <submittedName>
        <fullName evidence="1">Epoxyqueuosine reductase</fullName>
    </submittedName>
</protein>
<organism evidence="1 2">
    <name type="scientific">Candidatus Zymogenus saltonus</name>
    <dbReference type="NCBI Taxonomy" id="2844893"/>
    <lineage>
        <taxon>Bacteria</taxon>
        <taxon>Deltaproteobacteria</taxon>
        <taxon>Candidatus Zymogenia</taxon>
        <taxon>Candidatus Zymogeniales</taxon>
        <taxon>Candidatus Zymogenaceae</taxon>
        <taxon>Candidatus Zymogenus</taxon>
    </lineage>
</organism>
<evidence type="ECO:0000313" key="1">
    <source>
        <dbReference type="EMBL" id="MBN1572746.1"/>
    </source>
</evidence>
<sequence length="268" mass="29744">MKGEEIVDLITRFVKSNPNNQIPERDGLKIFEEPQVAFADGNDPMYEELKEKSVIGPHHRSPREWLEGAKGVISYFLPFSREIVESNEIEGLPSDEWYMARYWGEEFNNLLRSHIVGAIEEAGHRAVAPVVAEGFETFFITSNWSERHTAFIAGLGTFCLSYSLISEKGCAGRYGSVVTDIDLPASLRRAVGLMDNCLGDGNGACDVCIRRCPAGAITREGKDHEKCRAFIIEKIESVYSERHGYFAGGCGKCQTNAPCARTNPRRGG</sequence>